<dbReference type="GO" id="GO:0008360">
    <property type="term" value="P:regulation of cell shape"/>
    <property type="evidence" value="ECO:0007669"/>
    <property type="project" value="UniProtKB-KW"/>
</dbReference>
<evidence type="ECO:0000256" key="4">
    <source>
        <dbReference type="ARBA" id="ARBA00022519"/>
    </source>
</evidence>
<dbReference type="InterPro" id="IPR017790">
    <property type="entry name" value="Penicillin-binding_protein_2"/>
</dbReference>
<evidence type="ECO:0000256" key="10">
    <source>
        <dbReference type="ARBA" id="ARBA00022989"/>
    </source>
</evidence>
<dbReference type="Gene3D" id="3.90.1310.10">
    <property type="entry name" value="Penicillin-binding protein 2a (Domain 2)"/>
    <property type="match status" value="1"/>
</dbReference>
<dbReference type="GO" id="GO:0071555">
    <property type="term" value="P:cell wall organization"/>
    <property type="evidence" value="ECO:0007669"/>
    <property type="project" value="UniProtKB-KW"/>
</dbReference>
<reference evidence="17" key="1">
    <citation type="submission" date="2017-09" db="EMBL/GenBank/DDBJ databases">
        <title>Depth-based differentiation of microbial function through sediment-hosted aquifers and enrichment of novel symbionts in the deep terrestrial subsurface.</title>
        <authorList>
            <person name="Probst A.J."/>
            <person name="Ladd B."/>
            <person name="Jarett J.K."/>
            <person name="Geller-Mcgrath D.E."/>
            <person name="Sieber C.M.K."/>
            <person name="Emerson J.B."/>
            <person name="Anantharaman K."/>
            <person name="Thomas B.C."/>
            <person name="Malmstrom R."/>
            <person name="Stieglmeier M."/>
            <person name="Klingl A."/>
            <person name="Woyke T."/>
            <person name="Ryan C.M."/>
            <person name="Banfield J.F."/>
        </authorList>
    </citation>
    <scope>NUCLEOTIDE SEQUENCE [LARGE SCALE GENOMIC DNA]</scope>
</reference>
<evidence type="ECO:0000256" key="3">
    <source>
        <dbReference type="ARBA" id="ARBA00022475"/>
    </source>
</evidence>
<proteinExistence type="predicted"/>
<keyword evidence="5" id="KW-0645">Protease</keyword>
<feature type="transmembrane region" description="Helical" evidence="13">
    <location>
        <begin position="35"/>
        <end position="54"/>
    </location>
</feature>
<dbReference type="GO" id="GO:0009002">
    <property type="term" value="F:serine-type D-Ala-D-Ala carboxypeptidase activity"/>
    <property type="evidence" value="ECO:0007669"/>
    <property type="project" value="InterPro"/>
</dbReference>
<dbReference type="InterPro" id="IPR001460">
    <property type="entry name" value="PCN-bd_Tpept"/>
</dbReference>
<evidence type="ECO:0000313" key="17">
    <source>
        <dbReference type="Proteomes" id="UP000229526"/>
    </source>
</evidence>
<dbReference type="GO" id="GO:0008658">
    <property type="term" value="F:penicillin binding"/>
    <property type="evidence" value="ECO:0007669"/>
    <property type="project" value="InterPro"/>
</dbReference>
<dbReference type="Proteomes" id="UP000229526">
    <property type="component" value="Unassembled WGS sequence"/>
</dbReference>
<dbReference type="InterPro" id="IPR005311">
    <property type="entry name" value="PBP_dimer"/>
</dbReference>
<evidence type="ECO:0000256" key="12">
    <source>
        <dbReference type="ARBA" id="ARBA00023316"/>
    </source>
</evidence>
<dbReference type="SUPFAM" id="SSF56601">
    <property type="entry name" value="beta-lactamase/transpeptidase-like"/>
    <property type="match status" value="1"/>
</dbReference>
<name>A0A2H0ULR9_9BACT</name>
<dbReference type="GO" id="GO:0006508">
    <property type="term" value="P:proteolysis"/>
    <property type="evidence" value="ECO:0007669"/>
    <property type="project" value="UniProtKB-KW"/>
</dbReference>
<evidence type="ECO:0000259" key="15">
    <source>
        <dbReference type="Pfam" id="PF03717"/>
    </source>
</evidence>
<feature type="domain" description="Penicillin-binding protein dimerisation" evidence="15">
    <location>
        <begin position="78"/>
        <end position="237"/>
    </location>
</feature>
<evidence type="ECO:0000256" key="5">
    <source>
        <dbReference type="ARBA" id="ARBA00022670"/>
    </source>
</evidence>
<feature type="domain" description="Penicillin-binding protein transpeptidase" evidence="14">
    <location>
        <begin position="280"/>
        <end position="617"/>
    </location>
</feature>
<evidence type="ECO:0000256" key="13">
    <source>
        <dbReference type="SAM" id="Phobius"/>
    </source>
</evidence>
<comment type="caution">
    <text evidence="16">The sequence shown here is derived from an EMBL/GenBank/DDBJ whole genome shotgun (WGS) entry which is preliminary data.</text>
</comment>
<comment type="subcellular location">
    <subcellularLocation>
        <location evidence="2">Cell membrane</location>
    </subcellularLocation>
    <subcellularLocation>
        <location evidence="1">Membrane</location>
        <topology evidence="1">Single-pass membrane protein</topology>
    </subcellularLocation>
</comment>
<dbReference type="NCBIfam" id="TIGR03423">
    <property type="entry name" value="pbp2_mrdA"/>
    <property type="match status" value="1"/>
</dbReference>
<keyword evidence="7" id="KW-0378">Hydrolase</keyword>
<sequence>MKRSRDLQFDEFAPDVFSGSGELDYIETPLSGRSFLLVAAVAALVLLILLTRIITLNVVKGDFYTARALANVNREKAIPANRGIITDRYGTVLAKNAETFSLFVNTNDLLRDRQRMESALAQVSQLTQVPLADLLLEIEKADMEATPEIPLVRNIEADVAISLKTLTIPGLHVENDFRREYINAPVFAPVLGYTGLSDTENAVIGKSGLERFYDDQLRGRDGVYTYVRNALGQTLDERLTVEPISGATLETSLDAELQEYFYARLQQQLQTANSSAAVGIAIEPATGEILALASLPSYDNNVFVTPGKNAERAALFADPNKPLFNRAILGAYSPGSTIKPLVALAGLREGVMDPVFGVYSPGYLDIPNPYFPDKPTRFLDWKAHGWVNVRKALAVSSNVYFYVIGGGDSAQSEERARQGLGITRLREYWQQFGFGSATGVDFVDESLGFLPAPEEKEERTGQPWRIGDTYNVSIGQGDLLVSPLQLVRFTASIADDGQSRRPHFARKITDPDGTTTVNRGQEVLFDYSSWELPLEEVQTGMVQAVTEEYGTARMLNTLAMTAAGKTGSAQINNNTAENAFFVGYAPAEDPQIAILVLIETAKSGSLNAVPVAYDVLQWFYENRLQNENSKL</sequence>
<dbReference type="PANTHER" id="PTHR30627:SF2">
    <property type="entry name" value="PEPTIDOGLYCAN D,D-TRANSPEPTIDASE MRDA"/>
    <property type="match status" value="1"/>
</dbReference>
<keyword evidence="4" id="KW-0997">Cell inner membrane</keyword>
<protein>
    <submittedName>
        <fullName evidence="16">Penicillin-binding protein 2</fullName>
    </submittedName>
</protein>
<evidence type="ECO:0000259" key="14">
    <source>
        <dbReference type="Pfam" id="PF00905"/>
    </source>
</evidence>
<keyword evidence="6 13" id="KW-0812">Transmembrane</keyword>
<dbReference type="PANTHER" id="PTHR30627">
    <property type="entry name" value="PEPTIDOGLYCAN D,D-TRANSPEPTIDASE"/>
    <property type="match status" value="1"/>
</dbReference>
<evidence type="ECO:0000256" key="9">
    <source>
        <dbReference type="ARBA" id="ARBA00022984"/>
    </source>
</evidence>
<dbReference type="Pfam" id="PF03717">
    <property type="entry name" value="PBP_dimer"/>
    <property type="match status" value="1"/>
</dbReference>
<evidence type="ECO:0000256" key="6">
    <source>
        <dbReference type="ARBA" id="ARBA00022692"/>
    </source>
</evidence>
<dbReference type="GO" id="GO:0071972">
    <property type="term" value="F:peptidoglycan L,D-transpeptidase activity"/>
    <property type="evidence" value="ECO:0007669"/>
    <property type="project" value="TreeGrafter"/>
</dbReference>
<evidence type="ECO:0000313" key="16">
    <source>
        <dbReference type="EMBL" id="PIR87330.1"/>
    </source>
</evidence>
<accession>A0A2H0ULR9</accession>
<dbReference type="SUPFAM" id="SSF56519">
    <property type="entry name" value="Penicillin binding protein dimerisation domain"/>
    <property type="match status" value="1"/>
</dbReference>
<keyword evidence="8" id="KW-0133">Cell shape</keyword>
<gene>
    <name evidence="16" type="primary">mrdA</name>
    <name evidence="16" type="ORF">COU11_01100</name>
</gene>
<dbReference type="InterPro" id="IPR050515">
    <property type="entry name" value="Beta-lactam/transpept"/>
</dbReference>
<dbReference type="InterPro" id="IPR036138">
    <property type="entry name" value="PBP_dimer_sf"/>
</dbReference>
<evidence type="ECO:0000256" key="8">
    <source>
        <dbReference type="ARBA" id="ARBA00022960"/>
    </source>
</evidence>
<evidence type="ECO:0000256" key="1">
    <source>
        <dbReference type="ARBA" id="ARBA00004167"/>
    </source>
</evidence>
<dbReference type="GO" id="GO:0009252">
    <property type="term" value="P:peptidoglycan biosynthetic process"/>
    <property type="evidence" value="ECO:0007669"/>
    <property type="project" value="UniProtKB-KW"/>
</dbReference>
<dbReference type="GO" id="GO:0005886">
    <property type="term" value="C:plasma membrane"/>
    <property type="evidence" value="ECO:0007669"/>
    <property type="project" value="UniProtKB-SubCell"/>
</dbReference>
<keyword evidence="9" id="KW-0573">Peptidoglycan synthesis</keyword>
<evidence type="ECO:0000256" key="11">
    <source>
        <dbReference type="ARBA" id="ARBA00023136"/>
    </source>
</evidence>
<dbReference type="EMBL" id="PFBD01000008">
    <property type="protein sequence ID" value="PIR87330.1"/>
    <property type="molecule type" value="Genomic_DNA"/>
</dbReference>
<dbReference type="Gene3D" id="3.40.710.10">
    <property type="entry name" value="DD-peptidase/beta-lactamase superfamily"/>
    <property type="match status" value="1"/>
</dbReference>
<keyword evidence="12" id="KW-0961">Cell wall biogenesis/degradation</keyword>
<dbReference type="AlphaFoldDB" id="A0A2H0ULR9"/>
<organism evidence="16 17">
    <name type="scientific">Candidatus Harrisonbacteria bacterium CG10_big_fil_rev_8_21_14_0_10_49_15</name>
    <dbReference type="NCBI Taxonomy" id="1974587"/>
    <lineage>
        <taxon>Bacteria</taxon>
        <taxon>Candidatus Harrisoniibacteriota</taxon>
    </lineage>
</organism>
<keyword evidence="11 13" id="KW-0472">Membrane</keyword>
<evidence type="ECO:0000256" key="2">
    <source>
        <dbReference type="ARBA" id="ARBA00004236"/>
    </source>
</evidence>
<dbReference type="Pfam" id="PF00905">
    <property type="entry name" value="Transpeptidase"/>
    <property type="match status" value="1"/>
</dbReference>
<keyword evidence="10 13" id="KW-1133">Transmembrane helix</keyword>
<dbReference type="InterPro" id="IPR012338">
    <property type="entry name" value="Beta-lactam/transpept-like"/>
</dbReference>
<evidence type="ECO:0000256" key="7">
    <source>
        <dbReference type="ARBA" id="ARBA00022801"/>
    </source>
</evidence>
<keyword evidence="3" id="KW-1003">Cell membrane</keyword>